<organism evidence="2 3">
    <name type="scientific">Trifolium pratense</name>
    <name type="common">Red clover</name>
    <dbReference type="NCBI Taxonomy" id="57577"/>
    <lineage>
        <taxon>Eukaryota</taxon>
        <taxon>Viridiplantae</taxon>
        <taxon>Streptophyta</taxon>
        <taxon>Embryophyta</taxon>
        <taxon>Tracheophyta</taxon>
        <taxon>Spermatophyta</taxon>
        <taxon>Magnoliopsida</taxon>
        <taxon>eudicotyledons</taxon>
        <taxon>Gunneridae</taxon>
        <taxon>Pentapetalae</taxon>
        <taxon>rosids</taxon>
        <taxon>fabids</taxon>
        <taxon>Fabales</taxon>
        <taxon>Fabaceae</taxon>
        <taxon>Papilionoideae</taxon>
        <taxon>50 kb inversion clade</taxon>
        <taxon>NPAAA clade</taxon>
        <taxon>Hologalegina</taxon>
        <taxon>IRL clade</taxon>
        <taxon>Trifolieae</taxon>
        <taxon>Trifolium</taxon>
    </lineage>
</organism>
<reference evidence="2 3" key="2">
    <citation type="journal article" date="2017" name="Front. Plant Sci.">
        <title>Gene Classification and Mining of Molecular Markers Useful in Red Clover (Trifolium pratense) Breeding.</title>
        <authorList>
            <person name="Istvanek J."/>
            <person name="Dluhosova J."/>
            <person name="Dluhos P."/>
            <person name="Patkova L."/>
            <person name="Nedelnik J."/>
            <person name="Repkova J."/>
        </authorList>
    </citation>
    <scope>NUCLEOTIDE SEQUENCE [LARGE SCALE GENOMIC DNA]</scope>
    <source>
        <strain evidence="3">cv. Tatra</strain>
        <tissue evidence="2">Young leaves</tissue>
    </source>
</reference>
<evidence type="ECO:0000313" key="3">
    <source>
        <dbReference type="Proteomes" id="UP000236291"/>
    </source>
</evidence>
<dbReference type="Proteomes" id="UP000236291">
    <property type="component" value="Unassembled WGS sequence"/>
</dbReference>
<reference evidence="2 3" key="1">
    <citation type="journal article" date="2014" name="Am. J. Bot.">
        <title>Genome assembly and annotation for red clover (Trifolium pratense; Fabaceae).</title>
        <authorList>
            <person name="Istvanek J."/>
            <person name="Jaros M."/>
            <person name="Krenek A."/>
            <person name="Repkova J."/>
        </authorList>
    </citation>
    <scope>NUCLEOTIDE SEQUENCE [LARGE SCALE GENOMIC DNA]</scope>
    <source>
        <strain evidence="3">cv. Tatra</strain>
        <tissue evidence="2">Young leaves</tissue>
    </source>
</reference>
<name>A0A2K3N2L0_TRIPR</name>
<comment type="caution">
    <text evidence="2">The sequence shown here is derived from an EMBL/GenBank/DDBJ whole genome shotgun (WGS) entry which is preliminary data.</text>
</comment>
<gene>
    <name evidence="2" type="ORF">L195_g020517</name>
</gene>
<feature type="region of interest" description="Disordered" evidence="1">
    <location>
        <begin position="73"/>
        <end position="110"/>
    </location>
</feature>
<sequence length="110" mass="11809">DPLINGSFTAKPKREEEQQHSSQVHVLDDKQAIAVAAAAVVSSNGIVRIREQWAAVKIQSVFSRKFGKKGAPSIKRAGEVPGIGERSHSAETNGRVPRKNAFTFTGTGTI</sequence>
<feature type="non-terminal residue" evidence="2">
    <location>
        <position position="1"/>
    </location>
</feature>
<feature type="region of interest" description="Disordered" evidence="1">
    <location>
        <begin position="1"/>
        <end position="20"/>
    </location>
</feature>
<evidence type="ECO:0000256" key="1">
    <source>
        <dbReference type="SAM" id="MobiDB-lite"/>
    </source>
</evidence>
<dbReference type="AlphaFoldDB" id="A0A2K3N2L0"/>
<proteinExistence type="predicted"/>
<dbReference type="EMBL" id="ASHM01015388">
    <property type="protein sequence ID" value="PNX97291.1"/>
    <property type="molecule type" value="Genomic_DNA"/>
</dbReference>
<accession>A0A2K3N2L0</accession>
<evidence type="ECO:0000313" key="2">
    <source>
        <dbReference type="EMBL" id="PNX97291.1"/>
    </source>
</evidence>
<protein>
    <submittedName>
        <fullName evidence="2">Uncharacterized protein</fullName>
    </submittedName>
</protein>